<accession>A0A8X6UL34</accession>
<gene>
    <name evidence="1" type="ORF">NPIL_55631</name>
</gene>
<evidence type="ECO:0000313" key="2">
    <source>
        <dbReference type="Proteomes" id="UP000887013"/>
    </source>
</evidence>
<dbReference type="EMBL" id="BMAW01128829">
    <property type="protein sequence ID" value="GFU27609.1"/>
    <property type="molecule type" value="Genomic_DNA"/>
</dbReference>
<dbReference type="Proteomes" id="UP000887013">
    <property type="component" value="Unassembled WGS sequence"/>
</dbReference>
<evidence type="ECO:0000313" key="1">
    <source>
        <dbReference type="EMBL" id="GFU27609.1"/>
    </source>
</evidence>
<proteinExistence type="predicted"/>
<dbReference type="AlphaFoldDB" id="A0A8X6UL34"/>
<dbReference type="OrthoDB" id="422540at2759"/>
<comment type="caution">
    <text evidence="1">The sequence shown here is derived from an EMBL/GenBank/DDBJ whole genome shotgun (WGS) entry which is preliminary data.</text>
</comment>
<name>A0A8X6UL34_NEPPI</name>
<protein>
    <submittedName>
        <fullName evidence="1">Uncharacterized protein</fullName>
    </submittedName>
</protein>
<organism evidence="1 2">
    <name type="scientific">Nephila pilipes</name>
    <name type="common">Giant wood spider</name>
    <name type="synonym">Nephila maculata</name>
    <dbReference type="NCBI Taxonomy" id="299642"/>
    <lineage>
        <taxon>Eukaryota</taxon>
        <taxon>Metazoa</taxon>
        <taxon>Ecdysozoa</taxon>
        <taxon>Arthropoda</taxon>
        <taxon>Chelicerata</taxon>
        <taxon>Arachnida</taxon>
        <taxon>Araneae</taxon>
        <taxon>Araneomorphae</taxon>
        <taxon>Entelegynae</taxon>
        <taxon>Araneoidea</taxon>
        <taxon>Nephilidae</taxon>
        <taxon>Nephila</taxon>
    </lineage>
</organism>
<reference evidence="1" key="1">
    <citation type="submission" date="2020-08" db="EMBL/GenBank/DDBJ databases">
        <title>Multicomponent nature underlies the extraordinary mechanical properties of spider dragline silk.</title>
        <authorList>
            <person name="Kono N."/>
            <person name="Nakamura H."/>
            <person name="Mori M."/>
            <person name="Yoshida Y."/>
            <person name="Ohtoshi R."/>
            <person name="Malay A.D."/>
            <person name="Moran D.A.P."/>
            <person name="Tomita M."/>
            <person name="Numata K."/>
            <person name="Arakawa K."/>
        </authorList>
    </citation>
    <scope>NUCLEOTIDE SEQUENCE</scope>
</reference>
<sequence length="93" mass="10703">MGNLVKLQRQYGGIFYRTGYGTALKQPGELFFSSLPNSSTPEFLQSLRRHDHALKPLPAFRHSPYPAFISKDLFRSPCVFLRLNRVRNPLKPL</sequence>
<keyword evidence="2" id="KW-1185">Reference proteome</keyword>